<dbReference type="Pfam" id="PF07681">
    <property type="entry name" value="DoxX"/>
    <property type="match status" value="1"/>
</dbReference>
<keyword evidence="4 5" id="KW-0472">Membrane</keyword>
<proteinExistence type="predicted"/>
<keyword evidence="2 5" id="KW-0812">Transmembrane</keyword>
<name>A0A1F8FIX5_9BACT</name>
<evidence type="ECO:0000256" key="2">
    <source>
        <dbReference type="ARBA" id="ARBA00022692"/>
    </source>
</evidence>
<feature type="transmembrane region" description="Helical" evidence="5">
    <location>
        <begin position="56"/>
        <end position="73"/>
    </location>
</feature>
<dbReference type="GO" id="GO:0016020">
    <property type="term" value="C:membrane"/>
    <property type="evidence" value="ECO:0007669"/>
    <property type="project" value="UniProtKB-SubCell"/>
</dbReference>
<evidence type="ECO:0000256" key="3">
    <source>
        <dbReference type="ARBA" id="ARBA00022989"/>
    </source>
</evidence>
<gene>
    <name evidence="6" type="ORF">A3C71_00430</name>
</gene>
<evidence type="ECO:0008006" key="8">
    <source>
        <dbReference type="Google" id="ProtNLM"/>
    </source>
</evidence>
<comment type="caution">
    <text evidence="6">The sequence shown here is derived from an EMBL/GenBank/DDBJ whole genome shotgun (WGS) entry which is preliminary data.</text>
</comment>
<accession>A0A1F8FIX5</accession>
<feature type="transmembrane region" description="Helical" evidence="5">
    <location>
        <begin position="80"/>
        <end position="96"/>
    </location>
</feature>
<reference evidence="6 7" key="1">
    <citation type="journal article" date="2016" name="Nat. Commun.">
        <title>Thousands of microbial genomes shed light on interconnected biogeochemical processes in an aquifer system.</title>
        <authorList>
            <person name="Anantharaman K."/>
            <person name="Brown C.T."/>
            <person name="Hug L.A."/>
            <person name="Sharon I."/>
            <person name="Castelle C.J."/>
            <person name="Probst A.J."/>
            <person name="Thomas B.C."/>
            <person name="Singh A."/>
            <person name="Wilkins M.J."/>
            <person name="Karaoz U."/>
            <person name="Brodie E.L."/>
            <person name="Williams K.H."/>
            <person name="Hubbard S.S."/>
            <person name="Banfield J.F."/>
        </authorList>
    </citation>
    <scope>NUCLEOTIDE SEQUENCE [LARGE SCALE GENOMIC DNA]</scope>
</reference>
<comment type="subcellular location">
    <subcellularLocation>
        <location evidence="1">Membrane</location>
        <topology evidence="1">Multi-pass membrane protein</topology>
    </subcellularLocation>
</comment>
<dbReference type="EMBL" id="MGJT01000010">
    <property type="protein sequence ID" value="OGN13065.1"/>
    <property type="molecule type" value="Genomic_DNA"/>
</dbReference>
<evidence type="ECO:0000256" key="1">
    <source>
        <dbReference type="ARBA" id="ARBA00004141"/>
    </source>
</evidence>
<evidence type="ECO:0000313" key="6">
    <source>
        <dbReference type="EMBL" id="OGN13065.1"/>
    </source>
</evidence>
<dbReference type="InterPro" id="IPR032808">
    <property type="entry name" value="DoxX"/>
</dbReference>
<feature type="transmembrane region" description="Helical" evidence="5">
    <location>
        <begin position="7"/>
        <end position="25"/>
    </location>
</feature>
<dbReference type="Proteomes" id="UP000178197">
    <property type="component" value="Unassembled WGS sequence"/>
</dbReference>
<evidence type="ECO:0000256" key="4">
    <source>
        <dbReference type="ARBA" id="ARBA00023136"/>
    </source>
</evidence>
<feature type="transmembrane region" description="Helical" evidence="5">
    <location>
        <begin position="102"/>
        <end position="119"/>
    </location>
</feature>
<protein>
    <recommendedName>
        <fullName evidence="8">DoxX family protein</fullName>
    </recommendedName>
</protein>
<sequence>MFTSVKASFWFLKIGLAAVFLWFGIDKFIHPTYWLNAWVPAGFISFSSRFNLDGNQFVFLLGIFEVLVGISLLTDVLVKFFSFLAILFLVSVFFIAPLNEVIIRDVGLIGGLLAILFWPHRHRSL</sequence>
<dbReference type="AlphaFoldDB" id="A0A1F8FIX5"/>
<evidence type="ECO:0000256" key="5">
    <source>
        <dbReference type="SAM" id="Phobius"/>
    </source>
</evidence>
<keyword evidence="3 5" id="KW-1133">Transmembrane helix</keyword>
<evidence type="ECO:0000313" key="7">
    <source>
        <dbReference type="Proteomes" id="UP000178197"/>
    </source>
</evidence>
<organism evidence="6 7">
    <name type="scientific">Candidatus Yanofskybacteria bacterium RIFCSPHIGHO2_02_FULL_43_15c</name>
    <dbReference type="NCBI Taxonomy" id="1802679"/>
    <lineage>
        <taxon>Bacteria</taxon>
        <taxon>Candidatus Yanofskyibacteriota</taxon>
    </lineage>
</organism>